<dbReference type="Proteomes" id="UP000609531">
    <property type="component" value="Unassembled WGS sequence"/>
</dbReference>
<organism evidence="1 2">
    <name type="scientific">Acuticoccus mangrovi</name>
    <dbReference type="NCBI Taxonomy" id="2796142"/>
    <lineage>
        <taxon>Bacteria</taxon>
        <taxon>Pseudomonadati</taxon>
        <taxon>Pseudomonadota</taxon>
        <taxon>Alphaproteobacteria</taxon>
        <taxon>Hyphomicrobiales</taxon>
        <taxon>Amorphaceae</taxon>
        <taxon>Acuticoccus</taxon>
    </lineage>
</organism>
<proteinExistence type="predicted"/>
<dbReference type="EMBL" id="JAEKJA010000005">
    <property type="protein sequence ID" value="MBJ3775420.1"/>
    <property type="molecule type" value="Genomic_DNA"/>
</dbReference>
<dbReference type="InterPro" id="IPR009389">
    <property type="entry name" value="DUF1045"/>
</dbReference>
<dbReference type="AlphaFoldDB" id="A0A934MFY5"/>
<dbReference type="Pfam" id="PF06299">
    <property type="entry name" value="DUF1045"/>
    <property type="match status" value="1"/>
</dbReference>
<dbReference type="PIRSF" id="PIRSF033328">
    <property type="entry name" value="Phest_Mll4975"/>
    <property type="match status" value="1"/>
</dbReference>
<protein>
    <submittedName>
        <fullName evidence="1">DUF1045 domain-containing protein</fullName>
    </submittedName>
</protein>
<comment type="caution">
    <text evidence="1">The sequence shown here is derived from an EMBL/GenBank/DDBJ whole genome shotgun (WGS) entry which is preliminary data.</text>
</comment>
<gene>
    <name evidence="1" type="ORF">JCR33_06965</name>
</gene>
<sequence length="219" mass="23845">MRYALYLTPRRDDPLTAAAEAWLGRSAFTGATGDAQAPIAAHAATPARYGFHGTMRAPFRLAEGRTEADLLAHFAVFAATTPPLEVRLAVRPLARFLALMAVDHEPVAAAEKKGVLHFEPLRAPLTEAERSRRNPGALDSRLRELLDTYGYPYVLERFVFHMTLTGSVDPAGLEAVEAAATAHFGALLDTPRTLVHAIFREDEPNGPFSIIATQDDLDT</sequence>
<name>A0A934MFY5_9HYPH</name>
<keyword evidence="2" id="KW-1185">Reference proteome</keyword>
<dbReference type="RefSeq" id="WP_198881319.1">
    <property type="nucleotide sequence ID" value="NZ_JAEKJA010000005.1"/>
</dbReference>
<evidence type="ECO:0000313" key="1">
    <source>
        <dbReference type="EMBL" id="MBJ3775420.1"/>
    </source>
</evidence>
<evidence type="ECO:0000313" key="2">
    <source>
        <dbReference type="Proteomes" id="UP000609531"/>
    </source>
</evidence>
<reference evidence="1" key="1">
    <citation type="submission" date="2020-12" db="EMBL/GenBank/DDBJ databases">
        <title>Bacterial taxonomy.</title>
        <authorList>
            <person name="Pan X."/>
        </authorList>
    </citation>
    <scope>NUCLEOTIDE SEQUENCE</scope>
    <source>
        <strain evidence="1">B2012</strain>
    </source>
</reference>
<accession>A0A934MFY5</accession>